<comment type="cofactor">
    <cofactor evidence="1 17">
        <name>FAD</name>
        <dbReference type="ChEBI" id="CHEBI:57692"/>
    </cofactor>
</comment>
<dbReference type="HAMAP" id="MF_00037">
    <property type="entry name" value="MurB"/>
    <property type="match status" value="1"/>
</dbReference>
<dbReference type="PANTHER" id="PTHR21071">
    <property type="entry name" value="UDP-N-ACETYLENOLPYRUVOYLGLUCOSAMINE REDUCTASE"/>
    <property type="match status" value="1"/>
</dbReference>
<proteinExistence type="inferred from homology"/>
<evidence type="ECO:0000256" key="12">
    <source>
        <dbReference type="ARBA" id="ARBA00022984"/>
    </source>
</evidence>
<dbReference type="NCBIfam" id="TIGR00179">
    <property type="entry name" value="murB"/>
    <property type="match status" value="1"/>
</dbReference>
<keyword evidence="12 17" id="KW-0573">Peptidoglycan synthesis</keyword>
<protein>
    <recommendedName>
        <fullName evidence="17">UDP-N-acetylenolpyruvoylglucosamine reductase</fullName>
        <ecNumber evidence="17">1.3.1.98</ecNumber>
    </recommendedName>
    <alternativeName>
        <fullName evidence="17">UDP-N-acetylmuramate dehydrogenase</fullName>
    </alternativeName>
</protein>
<comment type="caution">
    <text evidence="19">The sequence shown here is derived from an EMBL/GenBank/DDBJ whole genome shotgun (WGS) entry which is preliminary data.</text>
</comment>
<evidence type="ECO:0000259" key="18">
    <source>
        <dbReference type="PROSITE" id="PS51387"/>
    </source>
</evidence>
<comment type="catalytic activity">
    <reaction evidence="16 17">
        <text>UDP-N-acetyl-alpha-D-muramate + NADP(+) = UDP-N-acetyl-3-O-(1-carboxyvinyl)-alpha-D-glucosamine + NADPH + H(+)</text>
        <dbReference type="Rhea" id="RHEA:12248"/>
        <dbReference type="ChEBI" id="CHEBI:15378"/>
        <dbReference type="ChEBI" id="CHEBI:57783"/>
        <dbReference type="ChEBI" id="CHEBI:58349"/>
        <dbReference type="ChEBI" id="CHEBI:68483"/>
        <dbReference type="ChEBI" id="CHEBI:70757"/>
        <dbReference type="EC" id="1.3.1.98"/>
    </reaction>
</comment>
<keyword evidence="9 17" id="KW-0274">FAD</keyword>
<comment type="function">
    <text evidence="2 17">Cell wall formation.</text>
</comment>
<keyword evidence="11 17" id="KW-0133">Cell shape</keyword>
<evidence type="ECO:0000256" key="3">
    <source>
        <dbReference type="ARBA" id="ARBA00004496"/>
    </source>
</evidence>
<evidence type="ECO:0000313" key="19">
    <source>
        <dbReference type="EMBL" id="GAA3698782.1"/>
    </source>
</evidence>
<dbReference type="InterPro" id="IPR006094">
    <property type="entry name" value="Oxid_FAD_bind_N"/>
</dbReference>
<gene>
    <name evidence="17" type="primary">murB</name>
    <name evidence="19" type="ORF">GCM10022377_09740</name>
</gene>
<dbReference type="InterPro" id="IPR011601">
    <property type="entry name" value="MurB_C"/>
</dbReference>
<feature type="active site" evidence="17">
    <location>
        <position position="346"/>
    </location>
</feature>
<dbReference type="Pfam" id="PF02873">
    <property type="entry name" value="MurB_C"/>
    <property type="match status" value="1"/>
</dbReference>
<dbReference type="NCBIfam" id="NF010478">
    <property type="entry name" value="PRK13903.1"/>
    <property type="match status" value="1"/>
</dbReference>
<comment type="subcellular location">
    <subcellularLocation>
        <location evidence="3 17">Cytoplasm</location>
    </subcellularLocation>
</comment>
<dbReference type="PROSITE" id="PS51387">
    <property type="entry name" value="FAD_PCMH"/>
    <property type="match status" value="1"/>
</dbReference>
<dbReference type="SUPFAM" id="SSF56176">
    <property type="entry name" value="FAD-binding/transporter-associated domain-like"/>
    <property type="match status" value="1"/>
</dbReference>
<dbReference type="InterPro" id="IPR016166">
    <property type="entry name" value="FAD-bd_PCMH"/>
</dbReference>
<evidence type="ECO:0000256" key="2">
    <source>
        <dbReference type="ARBA" id="ARBA00003921"/>
    </source>
</evidence>
<feature type="domain" description="FAD-binding PCMH-type" evidence="18">
    <location>
        <begin position="11"/>
        <end position="187"/>
    </location>
</feature>
<keyword evidence="6 17" id="KW-0963">Cytoplasm</keyword>
<dbReference type="InterPro" id="IPR016167">
    <property type="entry name" value="FAD-bd_PCMH_sub1"/>
</dbReference>
<keyword evidence="20" id="KW-1185">Reference proteome</keyword>
<dbReference type="EC" id="1.3.1.98" evidence="17"/>
<dbReference type="InterPro" id="IPR036318">
    <property type="entry name" value="FAD-bd_PCMH-like_sf"/>
</dbReference>
<dbReference type="InterPro" id="IPR003170">
    <property type="entry name" value="MurB"/>
</dbReference>
<dbReference type="PANTHER" id="PTHR21071:SF4">
    <property type="entry name" value="UDP-N-ACETYLENOLPYRUVOYLGLUCOSAMINE REDUCTASE"/>
    <property type="match status" value="1"/>
</dbReference>
<reference evidence="20" key="1">
    <citation type="journal article" date="2019" name="Int. J. Syst. Evol. Microbiol.">
        <title>The Global Catalogue of Microorganisms (GCM) 10K type strain sequencing project: providing services to taxonomists for standard genome sequencing and annotation.</title>
        <authorList>
            <consortium name="The Broad Institute Genomics Platform"/>
            <consortium name="The Broad Institute Genome Sequencing Center for Infectious Disease"/>
            <person name="Wu L."/>
            <person name="Ma J."/>
        </authorList>
    </citation>
    <scope>NUCLEOTIDE SEQUENCE [LARGE SCALE GENOMIC DNA]</scope>
    <source>
        <strain evidence="20">JCM 16961</strain>
    </source>
</reference>
<evidence type="ECO:0000313" key="20">
    <source>
        <dbReference type="Proteomes" id="UP001501536"/>
    </source>
</evidence>
<evidence type="ECO:0000256" key="14">
    <source>
        <dbReference type="ARBA" id="ARBA00023306"/>
    </source>
</evidence>
<evidence type="ECO:0000256" key="6">
    <source>
        <dbReference type="ARBA" id="ARBA00022490"/>
    </source>
</evidence>
<feature type="active site" evidence="17">
    <location>
        <position position="160"/>
    </location>
</feature>
<evidence type="ECO:0000256" key="1">
    <source>
        <dbReference type="ARBA" id="ARBA00001974"/>
    </source>
</evidence>
<evidence type="ECO:0000256" key="17">
    <source>
        <dbReference type="HAMAP-Rule" id="MF_00037"/>
    </source>
</evidence>
<dbReference type="Gene3D" id="3.30.43.10">
    <property type="entry name" value="Uridine Diphospho-n-acetylenolpyruvylglucosamine Reductase, domain 2"/>
    <property type="match status" value="1"/>
</dbReference>
<dbReference type="Gene3D" id="3.90.78.10">
    <property type="entry name" value="UDP-N-acetylenolpyruvoylglucosamine reductase, C-terminal domain"/>
    <property type="match status" value="1"/>
</dbReference>
<dbReference type="RefSeq" id="WP_344880735.1">
    <property type="nucleotide sequence ID" value="NZ_BAABCJ010000001.1"/>
</dbReference>
<comment type="similarity">
    <text evidence="5 17">Belongs to the MurB family.</text>
</comment>
<dbReference type="Proteomes" id="UP001501536">
    <property type="component" value="Unassembled WGS sequence"/>
</dbReference>
<comment type="pathway">
    <text evidence="4 17">Cell wall biogenesis; peptidoglycan biosynthesis.</text>
</comment>
<dbReference type="EMBL" id="BAABCJ010000001">
    <property type="protein sequence ID" value="GAA3698782.1"/>
    <property type="molecule type" value="Genomic_DNA"/>
</dbReference>
<evidence type="ECO:0000256" key="15">
    <source>
        <dbReference type="ARBA" id="ARBA00023316"/>
    </source>
</evidence>
<evidence type="ECO:0000256" key="10">
    <source>
        <dbReference type="ARBA" id="ARBA00022857"/>
    </source>
</evidence>
<keyword evidence="8 17" id="KW-0285">Flavoprotein</keyword>
<sequence length="354" mass="37040">MRLAELTTTGVGGPAARYVEATTEAELIDAVTRADDAGEPLLLIAGGSNLVVSDAGFAGRVVRVATRGSSLEDLASCSGGMIAVQAGHPWDEFVAETLQNGFVGLEALSGIPGSAGATPVQNVGAYGAEVAQTISRVRTWDRAERRIVSFANADLQFAYRDSLLKRTTANGSPRYVVLQTTFQLKQGTLGAPIGYAELARALDAEVGDRVEAARIREAVLRLRAGKGMVLDAADRDTWSTGSFFTNPIVPAERAEGLPDGAPRYPAGDGLVKLSAAWLIDRSGFGKGYGLEGTDGFGLAGGRASLSTKHTLAVTNRGGATASDILAVARAVRDGVEERFGIRLHNEPLLIDESL</sequence>
<keyword evidence="15 17" id="KW-0961">Cell wall biogenesis/degradation</keyword>
<dbReference type="InterPro" id="IPR036635">
    <property type="entry name" value="MurB_C_sf"/>
</dbReference>
<keyword evidence="14 17" id="KW-0131">Cell cycle</keyword>
<evidence type="ECO:0000256" key="7">
    <source>
        <dbReference type="ARBA" id="ARBA00022618"/>
    </source>
</evidence>
<organism evidence="19 20">
    <name type="scientific">Zhihengliuella alba</name>
    <dbReference type="NCBI Taxonomy" id="547018"/>
    <lineage>
        <taxon>Bacteria</taxon>
        <taxon>Bacillati</taxon>
        <taxon>Actinomycetota</taxon>
        <taxon>Actinomycetes</taxon>
        <taxon>Micrococcales</taxon>
        <taxon>Micrococcaceae</taxon>
        <taxon>Zhihengliuella</taxon>
    </lineage>
</organism>
<evidence type="ECO:0000256" key="13">
    <source>
        <dbReference type="ARBA" id="ARBA00023002"/>
    </source>
</evidence>
<name>A0ABP7D001_9MICC</name>
<evidence type="ECO:0000256" key="9">
    <source>
        <dbReference type="ARBA" id="ARBA00022827"/>
    </source>
</evidence>
<evidence type="ECO:0000256" key="8">
    <source>
        <dbReference type="ARBA" id="ARBA00022630"/>
    </source>
</evidence>
<evidence type="ECO:0000256" key="5">
    <source>
        <dbReference type="ARBA" id="ARBA00010485"/>
    </source>
</evidence>
<dbReference type="Pfam" id="PF01565">
    <property type="entry name" value="FAD_binding_4"/>
    <property type="match status" value="1"/>
</dbReference>
<keyword evidence="10 17" id="KW-0521">NADP</keyword>
<keyword evidence="13 17" id="KW-0560">Oxidoreductase</keyword>
<dbReference type="SUPFAM" id="SSF56194">
    <property type="entry name" value="Uridine diphospho-N-Acetylenolpyruvylglucosamine reductase, MurB, C-terminal domain"/>
    <property type="match status" value="1"/>
</dbReference>
<evidence type="ECO:0000256" key="11">
    <source>
        <dbReference type="ARBA" id="ARBA00022960"/>
    </source>
</evidence>
<feature type="active site" description="Proton donor" evidence="17">
    <location>
        <position position="242"/>
    </location>
</feature>
<dbReference type="Gene3D" id="3.30.465.10">
    <property type="match status" value="1"/>
</dbReference>
<dbReference type="InterPro" id="IPR016169">
    <property type="entry name" value="FAD-bd_PCMH_sub2"/>
</dbReference>
<evidence type="ECO:0000256" key="4">
    <source>
        <dbReference type="ARBA" id="ARBA00004752"/>
    </source>
</evidence>
<keyword evidence="7 17" id="KW-0132">Cell division</keyword>
<evidence type="ECO:0000256" key="16">
    <source>
        <dbReference type="ARBA" id="ARBA00048914"/>
    </source>
</evidence>
<accession>A0ABP7D001</accession>